<keyword evidence="5 6" id="KW-0560">Oxidoreductase</keyword>
<evidence type="ECO:0000259" key="8">
    <source>
        <dbReference type="Pfam" id="PF00441"/>
    </source>
</evidence>
<accession>A0A5Q2RKB0</accession>
<dbReference type="GO" id="GO:0005886">
    <property type="term" value="C:plasma membrane"/>
    <property type="evidence" value="ECO:0007669"/>
    <property type="project" value="TreeGrafter"/>
</dbReference>
<dbReference type="Proteomes" id="UP000334019">
    <property type="component" value="Chromosome"/>
</dbReference>
<name>A0A5Q2RKB0_9ACTN</name>
<dbReference type="InterPro" id="IPR009100">
    <property type="entry name" value="AcylCoA_DH/oxidase_NM_dom_sf"/>
</dbReference>
<feature type="domain" description="Acyl-CoA oxidase/dehydrogenase middle" evidence="9">
    <location>
        <begin position="115"/>
        <end position="200"/>
    </location>
</feature>
<feature type="domain" description="Acyl-CoA dehydrogenase/oxidase N-terminal" evidence="10">
    <location>
        <begin position="24"/>
        <end position="111"/>
    </location>
</feature>
<dbReference type="InterPro" id="IPR013786">
    <property type="entry name" value="AcylCoA_DH/ox_N"/>
</dbReference>
<dbReference type="GO" id="GO:0050660">
    <property type="term" value="F:flavin adenine dinucleotide binding"/>
    <property type="evidence" value="ECO:0007669"/>
    <property type="project" value="InterPro"/>
</dbReference>
<evidence type="ECO:0000259" key="9">
    <source>
        <dbReference type="Pfam" id="PF02770"/>
    </source>
</evidence>
<dbReference type="InterPro" id="IPR009075">
    <property type="entry name" value="AcylCo_DH/oxidase_C"/>
</dbReference>
<feature type="region of interest" description="Disordered" evidence="7">
    <location>
        <begin position="241"/>
        <end position="302"/>
    </location>
</feature>
<dbReference type="Pfam" id="PF02770">
    <property type="entry name" value="Acyl-CoA_dh_M"/>
    <property type="match status" value="1"/>
</dbReference>
<feature type="compositionally biased region" description="Basic and acidic residues" evidence="7">
    <location>
        <begin position="293"/>
        <end position="302"/>
    </location>
</feature>
<evidence type="ECO:0000313" key="11">
    <source>
        <dbReference type="EMBL" id="QGG94497.1"/>
    </source>
</evidence>
<evidence type="ECO:0000256" key="2">
    <source>
        <dbReference type="ARBA" id="ARBA00009347"/>
    </source>
</evidence>
<comment type="cofactor">
    <cofactor evidence="1 6">
        <name>FAD</name>
        <dbReference type="ChEBI" id="CHEBI:57692"/>
    </cofactor>
</comment>
<dbReference type="PANTHER" id="PTHR43292:SF4">
    <property type="entry name" value="ACYL-COA DEHYDROGENASE FADE34"/>
    <property type="match status" value="1"/>
</dbReference>
<dbReference type="InterPro" id="IPR006091">
    <property type="entry name" value="Acyl-CoA_Oxase/DH_mid-dom"/>
</dbReference>
<gene>
    <name evidence="11" type="ORF">GH723_04920</name>
</gene>
<dbReference type="InterPro" id="IPR036250">
    <property type="entry name" value="AcylCo_DH-like_C"/>
</dbReference>
<dbReference type="Gene3D" id="1.10.540.10">
    <property type="entry name" value="Acyl-CoA dehydrogenase/oxidase, N-terminal domain"/>
    <property type="match status" value="1"/>
</dbReference>
<dbReference type="SUPFAM" id="SSF47203">
    <property type="entry name" value="Acyl-CoA dehydrogenase C-terminal domain-like"/>
    <property type="match status" value="1"/>
</dbReference>
<evidence type="ECO:0000256" key="4">
    <source>
        <dbReference type="ARBA" id="ARBA00022827"/>
    </source>
</evidence>
<dbReference type="FunFam" id="2.40.110.10:FF:000011">
    <property type="entry name" value="Acyl-CoA dehydrogenase FadE34"/>
    <property type="match status" value="1"/>
</dbReference>
<evidence type="ECO:0000313" key="12">
    <source>
        <dbReference type="Proteomes" id="UP000334019"/>
    </source>
</evidence>
<dbReference type="Pfam" id="PF02771">
    <property type="entry name" value="Acyl-CoA_dh_N"/>
    <property type="match status" value="1"/>
</dbReference>
<dbReference type="KEGG" id="atq:GH723_04920"/>
<dbReference type="AlphaFoldDB" id="A0A5Q2RKB0"/>
<dbReference type="InterPro" id="IPR037069">
    <property type="entry name" value="AcylCoA_DH/ox_N_sf"/>
</dbReference>
<proteinExistence type="inferred from homology"/>
<keyword evidence="3 6" id="KW-0285">Flavoprotein</keyword>
<evidence type="ECO:0000256" key="3">
    <source>
        <dbReference type="ARBA" id="ARBA00022630"/>
    </source>
</evidence>
<dbReference type="SUPFAM" id="SSF56645">
    <property type="entry name" value="Acyl-CoA dehydrogenase NM domain-like"/>
    <property type="match status" value="1"/>
</dbReference>
<dbReference type="RefSeq" id="WP_153758603.1">
    <property type="nucleotide sequence ID" value="NZ_CP045851.1"/>
</dbReference>
<dbReference type="PANTHER" id="PTHR43292">
    <property type="entry name" value="ACYL-COA DEHYDROGENASE"/>
    <property type="match status" value="1"/>
</dbReference>
<sequence length="441" mass="47022">MTDLADRSPSTGDPVDEVNAWLEENWDPDLTVAEWWDRLGNSGWAHPSLPENAYGKGLSRGDAVRVQQAIAEFGALGAPGGLGLLLAAPTITTHGTPEQIERYVKPIVTGQQAWCQLFSEPGAGSDLAGLNARAVQDGEEWIVNGQKVWTSGGQIADMGMLIARTNPEVPKHQGITYFAIDMHQPGIEIRPLRELTGRAMFNEVFMTDARAEDAAVIGGLHNGWAVANTTLMFERAGLGAGGSGGGSMASPGTVAGDLDKRAGDFVGSNRRRSADPTPESSGSRRGNPYVELARSKGKDTDPLVRQQLAKLHTLTEIAKYHSLRSKAARAAGQPDIPGLPNIAKLSMSDILRLQRDLGLGLLGPMGTLHAYTAEQGKKLAEATGDPYTGIFTEGALFAQGPPIYGGTDQIQRNIIGERVLGLPKEPNQDKVLPFKDLPKNG</sequence>
<dbReference type="InterPro" id="IPR052161">
    <property type="entry name" value="Mycobact_Acyl-CoA_DH"/>
</dbReference>
<protein>
    <submittedName>
        <fullName evidence="11">Acyl-CoA dehydrogenase</fullName>
    </submittedName>
</protein>
<comment type="similarity">
    <text evidence="2 6">Belongs to the acyl-CoA dehydrogenase family.</text>
</comment>
<reference evidence="11 12" key="1">
    <citation type="submission" date="2019-11" db="EMBL/GenBank/DDBJ databases">
        <authorList>
            <person name="He Y."/>
        </authorList>
    </citation>
    <scope>NUCLEOTIDE SEQUENCE [LARGE SCALE GENOMIC DNA]</scope>
    <source>
        <strain evidence="11 12">SCSIO 58843</strain>
    </source>
</reference>
<keyword evidence="12" id="KW-1185">Reference proteome</keyword>
<dbReference type="InterPro" id="IPR046373">
    <property type="entry name" value="Acyl-CoA_Oxase/DH_mid-dom_sf"/>
</dbReference>
<evidence type="ECO:0000256" key="1">
    <source>
        <dbReference type="ARBA" id="ARBA00001974"/>
    </source>
</evidence>
<dbReference type="EMBL" id="CP045851">
    <property type="protein sequence ID" value="QGG94497.1"/>
    <property type="molecule type" value="Genomic_DNA"/>
</dbReference>
<dbReference type="Pfam" id="PF00441">
    <property type="entry name" value="Acyl-CoA_dh_1"/>
    <property type="match status" value="1"/>
</dbReference>
<evidence type="ECO:0000256" key="5">
    <source>
        <dbReference type="ARBA" id="ARBA00023002"/>
    </source>
</evidence>
<evidence type="ECO:0000256" key="6">
    <source>
        <dbReference type="RuleBase" id="RU362125"/>
    </source>
</evidence>
<dbReference type="Gene3D" id="1.20.140.10">
    <property type="entry name" value="Butyryl-CoA Dehydrogenase, subunit A, domain 3"/>
    <property type="match status" value="1"/>
</dbReference>
<organism evidence="11 12">
    <name type="scientific">Actinomarinicola tropica</name>
    <dbReference type="NCBI Taxonomy" id="2789776"/>
    <lineage>
        <taxon>Bacteria</taxon>
        <taxon>Bacillati</taxon>
        <taxon>Actinomycetota</taxon>
        <taxon>Acidimicrobiia</taxon>
        <taxon>Acidimicrobiales</taxon>
        <taxon>Iamiaceae</taxon>
        <taxon>Actinomarinicola</taxon>
    </lineage>
</organism>
<evidence type="ECO:0000256" key="7">
    <source>
        <dbReference type="SAM" id="MobiDB-lite"/>
    </source>
</evidence>
<dbReference type="GO" id="GO:0016627">
    <property type="term" value="F:oxidoreductase activity, acting on the CH-CH group of donors"/>
    <property type="evidence" value="ECO:0007669"/>
    <property type="project" value="InterPro"/>
</dbReference>
<keyword evidence="4 6" id="KW-0274">FAD</keyword>
<evidence type="ECO:0000259" key="10">
    <source>
        <dbReference type="Pfam" id="PF02771"/>
    </source>
</evidence>
<dbReference type="Gene3D" id="2.40.110.10">
    <property type="entry name" value="Butyryl-CoA Dehydrogenase, subunit A, domain 2"/>
    <property type="match status" value="1"/>
</dbReference>
<feature type="domain" description="Acyl-CoA dehydrogenase/oxidase C-terminal" evidence="8">
    <location>
        <begin position="301"/>
        <end position="420"/>
    </location>
</feature>